<dbReference type="InterPro" id="IPR011611">
    <property type="entry name" value="PfkB_dom"/>
</dbReference>
<keyword evidence="3 4" id="KW-0418">Kinase</keyword>
<evidence type="ECO:0000259" key="5">
    <source>
        <dbReference type="Pfam" id="PF00294"/>
    </source>
</evidence>
<feature type="domain" description="Carbohydrate kinase PfkB" evidence="5">
    <location>
        <begin position="50"/>
        <end position="281"/>
    </location>
</feature>
<dbReference type="OrthoDB" id="9795789at2"/>
<dbReference type="PRINTS" id="PR00990">
    <property type="entry name" value="RIBOKINASE"/>
</dbReference>
<evidence type="ECO:0000256" key="4">
    <source>
        <dbReference type="RuleBase" id="RU003704"/>
    </source>
</evidence>
<sequence length="306" mass="33332">MSINVNVVVAGNFTIDDMVLPDGSTSMGVTGGDVLYGALGARFWLDGIGMLSRAGEQFSQHNLDKCVAAGLDISGVSIHAGDDVRNWIIYEDDGRRHFIYRTDPQRFNALSPEGGDVPEFYLQASCLFLAAMPIQNQLELAKAFKAAGVTVLFDPHEEDASDNKARVYETLKYTDIFMPSEEEAYRLCHSRDYKAVARHFAQSGPDTVIIKLGSEGCLIYQKSQDCFTHLPCFKTQVVDVTGAGDTFGGGFTAGYALTHDVVTAAMYGTVSASFAIEDFGSLQLFNKNKADAAARLAEYQKNNINV</sequence>
<gene>
    <name evidence="6" type="ORF">FHU10_4202</name>
</gene>
<evidence type="ECO:0000256" key="2">
    <source>
        <dbReference type="ARBA" id="ARBA00022679"/>
    </source>
</evidence>
<evidence type="ECO:0000256" key="1">
    <source>
        <dbReference type="ARBA" id="ARBA00010688"/>
    </source>
</evidence>
<dbReference type="Pfam" id="PF00294">
    <property type="entry name" value="PfkB"/>
    <property type="match status" value="1"/>
</dbReference>
<dbReference type="InterPro" id="IPR002173">
    <property type="entry name" value="Carboh/pur_kinase_PfkB_CS"/>
</dbReference>
<evidence type="ECO:0000256" key="3">
    <source>
        <dbReference type="ARBA" id="ARBA00022777"/>
    </source>
</evidence>
<accession>A0A542D221</accession>
<dbReference type="PANTHER" id="PTHR47098:SF2">
    <property type="entry name" value="PROTEIN MAK32"/>
    <property type="match status" value="1"/>
</dbReference>
<proteinExistence type="inferred from homology"/>
<dbReference type="GO" id="GO:0016301">
    <property type="term" value="F:kinase activity"/>
    <property type="evidence" value="ECO:0007669"/>
    <property type="project" value="UniProtKB-KW"/>
</dbReference>
<dbReference type="SUPFAM" id="SSF53613">
    <property type="entry name" value="Ribokinase-like"/>
    <property type="match status" value="1"/>
</dbReference>
<organism evidence="6">
    <name type="scientific">Serratia fonticola</name>
    <dbReference type="NCBI Taxonomy" id="47917"/>
    <lineage>
        <taxon>Bacteria</taxon>
        <taxon>Pseudomonadati</taxon>
        <taxon>Pseudomonadota</taxon>
        <taxon>Gammaproteobacteria</taxon>
        <taxon>Enterobacterales</taxon>
        <taxon>Yersiniaceae</taxon>
        <taxon>Serratia</taxon>
    </lineage>
</organism>
<dbReference type="EMBL" id="VISQ01000001">
    <property type="protein sequence ID" value="TVZ71570.1"/>
    <property type="molecule type" value="Genomic_DNA"/>
</dbReference>
<reference evidence="6" key="2">
    <citation type="submission" date="2019-08" db="EMBL/GenBank/DDBJ databases">
        <title>Investigation of anaerobic lignin degradation for improved lignocellulosic biofuels.</title>
        <authorList>
            <person name="Deangelis K.PhD."/>
        </authorList>
    </citation>
    <scope>NUCLEOTIDE SEQUENCE [LARGE SCALE GENOMIC DNA]</scope>
    <source>
        <strain evidence="6">128R</strain>
    </source>
</reference>
<dbReference type="Gene3D" id="3.40.1190.20">
    <property type="match status" value="1"/>
</dbReference>
<dbReference type="InterPro" id="IPR002139">
    <property type="entry name" value="Ribo/fructo_kinase"/>
</dbReference>
<dbReference type="PANTHER" id="PTHR47098">
    <property type="entry name" value="PROTEIN MAK32"/>
    <property type="match status" value="1"/>
</dbReference>
<dbReference type="PROSITE" id="PS00584">
    <property type="entry name" value="PFKB_KINASES_2"/>
    <property type="match status" value="1"/>
</dbReference>
<keyword evidence="2 4" id="KW-0808">Transferase</keyword>
<protein>
    <submittedName>
        <fullName evidence="6">Sugar/nucleoside kinase (Ribokinase family)</fullName>
    </submittedName>
</protein>
<dbReference type="InterPro" id="IPR029056">
    <property type="entry name" value="Ribokinase-like"/>
</dbReference>
<name>A0A542D221_SERFO</name>
<reference evidence="6" key="1">
    <citation type="submission" date="2019-06" db="EMBL/GenBank/DDBJ databases">
        <authorList>
            <person name="Deangelis K."/>
            <person name="Huntemann M."/>
            <person name="Clum A."/>
            <person name="Pillay M."/>
            <person name="Palaniappan K."/>
            <person name="Varghese N."/>
            <person name="Mikhailova N."/>
            <person name="Stamatis D."/>
            <person name="Reddy T."/>
            <person name="Daum C."/>
            <person name="Shapiro N."/>
            <person name="Ivanova N."/>
            <person name="Kyrpides N."/>
            <person name="Woyke T."/>
        </authorList>
    </citation>
    <scope>NUCLEOTIDE SEQUENCE [LARGE SCALE GENOMIC DNA]</scope>
    <source>
        <strain evidence="6">128R</strain>
    </source>
</reference>
<comment type="caution">
    <text evidence="6">The sequence shown here is derived from an EMBL/GenBank/DDBJ whole genome shotgun (WGS) entry which is preliminary data.</text>
</comment>
<comment type="similarity">
    <text evidence="1 4">Belongs to the carbohydrate kinase PfkB family.</text>
</comment>
<evidence type="ECO:0000313" key="6">
    <source>
        <dbReference type="EMBL" id="TVZ71570.1"/>
    </source>
</evidence>
<dbReference type="AlphaFoldDB" id="A0A542D221"/>